<accession>A0AAW5N4W0</accession>
<name>A0AAW5N4W0_9BACT</name>
<dbReference type="Gene3D" id="3.30.160.250">
    <property type="match status" value="1"/>
</dbReference>
<dbReference type="Proteomes" id="UP001204579">
    <property type="component" value="Unassembled WGS sequence"/>
</dbReference>
<protein>
    <submittedName>
        <fullName evidence="1">Type II toxin-antitoxin system HicB family antitoxin</fullName>
    </submittedName>
</protein>
<dbReference type="InterPro" id="IPR035069">
    <property type="entry name" value="TTHA1013/TTHA0281-like"/>
</dbReference>
<gene>
    <name evidence="1" type="ORF">NW209_06935</name>
</gene>
<keyword evidence="2" id="KW-1185">Reference proteome</keyword>
<dbReference type="RefSeq" id="WP_022339531.1">
    <property type="nucleotide sequence ID" value="NZ_CALULB010000003.1"/>
</dbReference>
<reference evidence="1 2" key="1">
    <citation type="submission" date="2022-08" db="EMBL/GenBank/DDBJ databases">
        <authorList>
            <person name="Zeman M."/>
            <person name="Kubasova T."/>
        </authorList>
    </citation>
    <scope>NUCLEOTIDE SEQUENCE [LARGE SCALE GENOMIC DNA]</scope>
    <source>
        <strain evidence="1 2">ET62</strain>
    </source>
</reference>
<evidence type="ECO:0000313" key="2">
    <source>
        <dbReference type="Proteomes" id="UP001204579"/>
    </source>
</evidence>
<evidence type="ECO:0000313" key="1">
    <source>
        <dbReference type="EMBL" id="MCR8873745.1"/>
    </source>
</evidence>
<dbReference type="EMBL" id="JANRHJ010000007">
    <property type="protein sequence ID" value="MCR8873745.1"/>
    <property type="molecule type" value="Genomic_DNA"/>
</dbReference>
<sequence length="64" mass="7328">MEPFDNCNYVVECTPDGTYYAYLLDYHQCCAYGETEEEALDNLADVAEDFFGEVSSVYYLEDIA</sequence>
<dbReference type="AlphaFoldDB" id="A0AAW5N4W0"/>
<comment type="caution">
    <text evidence="1">The sequence shown here is derived from an EMBL/GenBank/DDBJ whole genome shotgun (WGS) entry which is preliminary data.</text>
</comment>
<organism evidence="1 2">
    <name type="scientific">Phocaeicola barnesiae</name>
    <dbReference type="NCBI Taxonomy" id="376804"/>
    <lineage>
        <taxon>Bacteria</taxon>
        <taxon>Pseudomonadati</taxon>
        <taxon>Bacteroidota</taxon>
        <taxon>Bacteroidia</taxon>
        <taxon>Bacteroidales</taxon>
        <taxon>Bacteroidaceae</taxon>
        <taxon>Phocaeicola</taxon>
    </lineage>
</organism>
<dbReference type="SUPFAM" id="SSF143100">
    <property type="entry name" value="TTHA1013/TTHA0281-like"/>
    <property type="match status" value="1"/>
</dbReference>
<proteinExistence type="predicted"/>